<protein>
    <recommendedName>
        <fullName evidence="3">AbrB family transcriptional regulator</fullName>
    </recommendedName>
</protein>
<dbReference type="RefSeq" id="WP_283473490.1">
    <property type="nucleotide sequence ID" value="NZ_CP114501.1"/>
</dbReference>
<name>A0ABD7YT12_9LACO</name>
<dbReference type="AlphaFoldDB" id="A0ABD7YT12"/>
<evidence type="ECO:0000313" key="1">
    <source>
        <dbReference type="EMBL" id="WHS17225.1"/>
    </source>
</evidence>
<evidence type="ECO:0008006" key="3">
    <source>
        <dbReference type="Google" id="ProtNLM"/>
    </source>
</evidence>
<organism evidence="1 2">
    <name type="scientific">Ligilactobacillus salivarius</name>
    <dbReference type="NCBI Taxonomy" id="1624"/>
    <lineage>
        <taxon>Bacteria</taxon>
        <taxon>Bacillati</taxon>
        <taxon>Bacillota</taxon>
        <taxon>Bacilli</taxon>
        <taxon>Lactobacillales</taxon>
        <taxon>Lactobacillaceae</taxon>
        <taxon>Ligilactobacillus</taxon>
    </lineage>
</organism>
<dbReference type="Proteomes" id="UP001224533">
    <property type="component" value="Chromosome"/>
</dbReference>
<evidence type="ECO:0000313" key="2">
    <source>
        <dbReference type="Proteomes" id="UP001224533"/>
    </source>
</evidence>
<dbReference type="Gene3D" id="1.10.1220.10">
    <property type="entry name" value="Met repressor-like"/>
    <property type="match status" value="1"/>
</dbReference>
<sequence length="120" mass="14066">MMKLIKGRKYNTDTATKLIEFKIGLKPKQILFLKRTGEFFLFINDEKIVPLKDDEARQWVKGNAPEMYDEIFGKEDDDQKVDTHFMLEKSLLRKAKIAAVDENISLGTLIEKALRKYLRK</sequence>
<reference evidence="1 2" key="1">
    <citation type="submission" date="2022-12" db="EMBL/GenBank/DDBJ databases">
        <title>Assessment of beneficial effects and identification of host adaptation-associated genes of Ligilactobacillus salivarius isolated from Meles meles.</title>
        <authorList>
            <person name="Wang Y."/>
        </authorList>
    </citation>
    <scope>NUCLEOTIDE SEQUENCE [LARGE SCALE GENOMIC DNA]</scope>
    <source>
        <strain evidence="1 2">S35</strain>
    </source>
</reference>
<dbReference type="EMBL" id="CP114509">
    <property type="protein sequence ID" value="WHS17225.1"/>
    <property type="molecule type" value="Genomic_DNA"/>
</dbReference>
<dbReference type="InterPro" id="IPR013321">
    <property type="entry name" value="Arc_rbn_hlx_hlx"/>
</dbReference>
<accession>A0ABD7YT12</accession>
<gene>
    <name evidence="1" type="ORF">O2U02_07005</name>
</gene>
<proteinExistence type="predicted"/>